<comment type="caution">
    <text evidence="1">The sequence shown here is derived from an EMBL/GenBank/DDBJ whole genome shotgun (WGS) entry which is preliminary data.</text>
</comment>
<organism evidence="1 2">
    <name type="scientific">Phytophthora nicotianae P1976</name>
    <dbReference type="NCBI Taxonomy" id="1317066"/>
    <lineage>
        <taxon>Eukaryota</taxon>
        <taxon>Sar</taxon>
        <taxon>Stramenopiles</taxon>
        <taxon>Oomycota</taxon>
        <taxon>Peronosporomycetes</taxon>
        <taxon>Peronosporales</taxon>
        <taxon>Peronosporaceae</taxon>
        <taxon>Phytophthora</taxon>
    </lineage>
</organism>
<dbReference type="AlphaFoldDB" id="A0A081AM95"/>
<gene>
    <name evidence="1" type="ORF">F444_05395</name>
</gene>
<evidence type="ECO:0000313" key="1">
    <source>
        <dbReference type="EMBL" id="ETO80006.1"/>
    </source>
</evidence>
<name>A0A081AM95_PHYNI</name>
<dbReference type="Proteomes" id="UP000028582">
    <property type="component" value="Unassembled WGS sequence"/>
</dbReference>
<reference evidence="1 2" key="1">
    <citation type="submission" date="2013-11" db="EMBL/GenBank/DDBJ databases">
        <title>The Genome Sequence of Phytophthora parasitica P1976.</title>
        <authorList>
            <consortium name="The Broad Institute Genomics Platform"/>
            <person name="Russ C."/>
            <person name="Tyler B."/>
            <person name="Panabieres F."/>
            <person name="Shan W."/>
            <person name="Tripathy S."/>
            <person name="Grunwald N."/>
            <person name="Machado M."/>
            <person name="Johnson C.S."/>
            <person name="Walker B."/>
            <person name="Young S."/>
            <person name="Zeng Q."/>
            <person name="Gargeya S."/>
            <person name="Fitzgerald M."/>
            <person name="Haas B."/>
            <person name="Abouelleil A."/>
            <person name="Allen A.W."/>
            <person name="Alvarado L."/>
            <person name="Arachchi H.M."/>
            <person name="Berlin A.M."/>
            <person name="Chapman S.B."/>
            <person name="Gainer-Dewar J."/>
            <person name="Goldberg J."/>
            <person name="Griggs A."/>
            <person name="Gujja S."/>
            <person name="Hansen M."/>
            <person name="Howarth C."/>
            <person name="Imamovic A."/>
            <person name="Ireland A."/>
            <person name="Larimer J."/>
            <person name="McCowan C."/>
            <person name="Murphy C."/>
            <person name="Pearson M."/>
            <person name="Poon T.W."/>
            <person name="Priest M."/>
            <person name="Roberts A."/>
            <person name="Saif S."/>
            <person name="Shea T."/>
            <person name="Sisk P."/>
            <person name="Sykes S."/>
            <person name="Wortman J."/>
            <person name="Nusbaum C."/>
            <person name="Birren B."/>
        </authorList>
    </citation>
    <scope>NUCLEOTIDE SEQUENCE [LARGE SCALE GENOMIC DNA]</scope>
    <source>
        <strain evidence="1 2">P1976</strain>
    </source>
</reference>
<proteinExistence type="predicted"/>
<protein>
    <submittedName>
        <fullName evidence="1">Uncharacterized protein</fullName>
    </submittedName>
</protein>
<sequence length="204" mass="22976">MRRDGHEHVLLAVQALDTVHPVRQNVLLVLSDEHVPTAPDLVRRRQHDRVTVDIHHTLVVVETHERLVRRLAPTQHLGTLVGVGSEHDVIALNPLSALENHSLAALLDLLNGGVVTNCAIVLFREEFEERLNVTRANVPPLVLRAVRTPSQRAENHLPQRDIQRIGMRLKTAKELRDRQVQHVVLGHSPEDGNEGQEVMAEELF</sequence>
<dbReference type="EMBL" id="ANJA01001046">
    <property type="protein sequence ID" value="ETO80006.1"/>
    <property type="molecule type" value="Genomic_DNA"/>
</dbReference>
<evidence type="ECO:0000313" key="2">
    <source>
        <dbReference type="Proteomes" id="UP000028582"/>
    </source>
</evidence>
<accession>A0A081AM95</accession>